<dbReference type="EMBL" id="RHLD01000006">
    <property type="protein sequence ID" value="TPP55452.1"/>
    <property type="molecule type" value="Genomic_DNA"/>
</dbReference>
<dbReference type="GO" id="GO:0003688">
    <property type="term" value="F:DNA replication origin binding"/>
    <property type="evidence" value="ECO:0007669"/>
    <property type="project" value="TreeGrafter"/>
</dbReference>
<evidence type="ECO:0000256" key="2">
    <source>
        <dbReference type="ARBA" id="ARBA00010727"/>
    </source>
</evidence>
<evidence type="ECO:0000256" key="4">
    <source>
        <dbReference type="ARBA" id="ARBA00023242"/>
    </source>
</evidence>
<feature type="compositionally biased region" description="Basic and acidic residues" evidence="7">
    <location>
        <begin position="843"/>
        <end position="852"/>
    </location>
</feature>
<feature type="compositionally biased region" description="Polar residues" evidence="7">
    <location>
        <begin position="1949"/>
        <end position="1959"/>
    </location>
</feature>
<dbReference type="VEuPathDB" id="TriTrypDB:LdCL_330031600"/>
<keyword evidence="4" id="KW-0539">Nucleus</keyword>
<dbReference type="VEuPathDB" id="TriTrypDB:LDHU3_33.3500"/>
<dbReference type="GO" id="GO:1902977">
    <property type="term" value="P:mitotic DNA replication preinitiation complex assembly"/>
    <property type="evidence" value="ECO:0007669"/>
    <property type="project" value="TreeGrafter"/>
</dbReference>
<proteinExistence type="inferred from homology"/>
<evidence type="ECO:0000256" key="1">
    <source>
        <dbReference type="ARBA" id="ARBA00004123"/>
    </source>
</evidence>
<feature type="compositionally biased region" description="Acidic residues" evidence="7">
    <location>
        <begin position="176"/>
        <end position="200"/>
    </location>
</feature>
<dbReference type="Pfam" id="PF02724">
    <property type="entry name" value="CDC45"/>
    <property type="match status" value="1"/>
</dbReference>
<evidence type="ECO:0000256" key="3">
    <source>
        <dbReference type="ARBA" id="ARBA00022705"/>
    </source>
</evidence>
<comment type="similarity">
    <text evidence="2">Belongs to the CDC45 family.</text>
</comment>
<dbReference type="GO" id="GO:0000727">
    <property type="term" value="P:double-strand break repair via break-induced replication"/>
    <property type="evidence" value="ECO:0007669"/>
    <property type="project" value="TreeGrafter"/>
</dbReference>
<evidence type="ECO:0000313" key="8">
    <source>
        <dbReference type="EMBL" id="TPP55452.1"/>
    </source>
</evidence>
<dbReference type="VEuPathDB" id="TriTrypDB:LdCL_330031500"/>
<evidence type="ECO:0000256" key="6">
    <source>
        <dbReference type="SAM" id="Coils"/>
    </source>
</evidence>
<feature type="coiled-coil region" evidence="6">
    <location>
        <begin position="1089"/>
        <end position="1149"/>
    </location>
</feature>
<evidence type="ECO:0000256" key="5">
    <source>
        <dbReference type="ARBA" id="ARBA00023306"/>
    </source>
</evidence>
<dbReference type="Proteomes" id="UP000318821">
    <property type="component" value="Unassembled WGS sequence"/>
</dbReference>
<evidence type="ECO:0000256" key="7">
    <source>
        <dbReference type="SAM" id="MobiDB-lite"/>
    </source>
</evidence>
<feature type="region of interest" description="Disordered" evidence="7">
    <location>
        <begin position="1711"/>
        <end position="1739"/>
    </location>
</feature>
<feature type="compositionally biased region" description="Low complexity" evidence="7">
    <location>
        <begin position="976"/>
        <end position="1002"/>
    </location>
</feature>
<keyword evidence="5" id="KW-0131">Cell cycle</keyword>
<reference evidence="9" key="1">
    <citation type="submission" date="2019-02" db="EMBL/GenBank/DDBJ databases">
        <title>FDA dAtabase for Regulatory Grade micrObial Sequences (FDA-ARGOS): Supporting development and validation of Infectious Disease Dx tests.</title>
        <authorList>
            <person name="Duncan R."/>
            <person name="Fisher C."/>
            <person name="Tallon L."/>
            <person name="Sadzewicz L."/>
            <person name="Sengamalay N."/>
            <person name="Ott S."/>
            <person name="Godinez A."/>
            <person name="Nagaraj S."/>
            <person name="Vavikolanu K."/>
            <person name="Vyas G."/>
            <person name="Nadendla S."/>
            <person name="Aluvathingal J."/>
            <person name="Sichtig H."/>
        </authorList>
    </citation>
    <scope>NUCLEOTIDE SEQUENCE [LARGE SCALE GENOMIC DNA]</scope>
    <source>
        <strain evidence="9">FDAARGOS_360</strain>
    </source>
</reference>
<protein>
    <submittedName>
        <fullName evidence="8">CDC45-like family protein</fullName>
    </submittedName>
</protein>
<dbReference type="GO" id="GO:0003697">
    <property type="term" value="F:single-stranded DNA binding"/>
    <property type="evidence" value="ECO:0007669"/>
    <property type="project" value="TreeGrafter"/>
</dbReference>
<keyword evidence="6" id="KW-0175">Coiled coil</keyword>
<dbReference type="VEuPathDB" id="TriTrypDB:LdBPK_332450.1"/>
<feature type="region of interest" description="Disordered" evidence="7">
    <location>
        <begin position="147"/>
        <end position="213"/>
    </location>
</feature>
<comment type="subcellular location">
    <subcellularLocation>
        <location evidence="1">Nucleus</location>
    </subcellularLocation>
</comment>
<dbReference type="VEuPathDB" id="TriTrypDB:LDHU3_33.3520"/>
<feature type="compositionally biased region" description="Polar residues" evidence="7">
    <location>
        <begin position="937"/>
        <end position="946"/>
    </location>
</feature>
<accession>A0A504Y1X1</accession>
<dbReference type="GO" id="GO:0031261">
    <property type="term" value="C:DNA replication preinitiation complex"/>
    <property type="evidence" value="ECO:0007669"/>
    <property type="project" value="TreeGrafter"/>
</dbReference>
<evidence type="ECO:0000313" key="9">
    <source>
        <dbReference type="Proteomes" id="UP000318821"/>
    </source>
</evidence>
<name>A0A504Y1X1_LEIDO</name>
<dbReference type="PANTHER" id="PTHR10507">
    <property type="entry name" value="CDC45-RELATED PROTEIN"/>
    <property type="match status" value="1"/>
</dbReference>
<dbReference type="InterPro" id="IPR003874">
    <property type="entry name" value="CDC45"/>
</dbReference>
<dbReference type="VEuPathDB" id="TriTrypDB:LdBPK_332460.1"/>
<feature type="region of interest" description="Disordered" evidence="7">
    <location>
        <begin position="920"/>
        <end position="1002"/>
    </location>
</feature>
<gene>
    <name evidence="8" type="ORF">CGC20_10230</name>
</gene>
<feature type="region of interest" description="Disordered" evidence="7">
    <location>
        <begin position="1947"/>
        <end position="1970"/>
    </location>
</feature>
<comment type="caution">
    <text evidence="8">The sequence shown here is derived from an EMBL/GenBank/DDBJ whole genome shotgun (WGS) entry which is preliminary data.</text>
</comment>
<dbReference type="GO" id="GO:0006270">
    <property type="term" value="P:DNA replication initiation"/>
    <property type="evidence" value="ECO:0007669"/>
    <property type="project" value="InterPro"/>
</dbReference>
<feature type="coiled-coil region" evidence="6">
    <location>
        <begin position="1390"/>
        <end position="1417"/>
    </location>
</feature>
<dbReference type="PANTHER" id="PTHR10507:SF0">
    <property type="entry name" value="CELL DIVISION CONTROL PROTEIN 45 HOMOLOG"/>
    <property type="match status" value="1"/>
</dbReference>
<organism evidence="8 9">
    <name type="scientific">Leishmania donovani</name>
    <dbReference type="NCBI Taxonomy" id="5661"/>
    <lineage>
        <taxon>Eukaryota</taxon>
        <taxon>Discoba</taxon>
        <taxon>Euglenozoa</taxon>
        <taxon>Kinetoplastea</taxon>
        <taxon>Metakinetoplastina</taxon>
        <taxon>Trypanosomatida</taxon>
        <taxon>Trypanosomatidae</taxon>
        <taxon>Leishmaniinae</taxon>
        <taxon>Leishmania</taxon>
    </lineage>
</organism>
<feature type="coiled-coil region" evidence="6">
    <location>
        <begin position="1178"/>
        <end position="1205"/>
    </location>
</feature>
<feature type="region of interest" description="Disordered" evidence="7">
    <location>
        <begin position="840"/>
        <end position="882"/>
    </location>
</feature>
<keyword evidence="3" id="KW-0235">DNA replication</keyword>
<dbReference type="GO" id="GO:0003682">
    <property type="term" value="F:chromatin binding"/>
    <property type="evidence" value="ECO:0007669"/>
    <property type="project" value="TreeGrafter"/>
</dbReference>
<sequence>MATASGAPEPWERISTYYASTRKNINVLVAPTADAAAASLSLTYLMKVFLFPFQLHPTSSYDELKWFIEQTNFAQDSEREDDSSLRIDDLFILVGLGAPVLLEDYFDFTRHIVIVLDAYRPFHLGNLRREDGERCIIWGSDRIQRHEGHARRQRTEDGGEQNADVYSDESSISTSSEEEENADSDGDEDADLFDGEDDDATPSQSQDRVDWRSAPGEVSAHLEALYYACSCAGRSSAVEVYDLSVMLHRFHDTILWHAAVGVCDLYLRRLVDYATYLVEMAPLHEAVSLQQSVRRGILRDRTDEAVNSYHRASTNSMQLNNREEEQLYLLRHSTLWDAIWYDSQVASTLDLHHVEDGRPRLSQLLASRCGVSIAMAQRPWREVPTDVGSEALCRVQAELQNWVNSQGNSIAYRNRIRCISRKVGYSTEVSTFDVCKLFTAEMAAVPPASVYVIERPPGKASLSPEEVAALAQRKLVEFQRGQFWRASAVLDIDPNEKLFHEALAGALSLQQAVADATGSMMQPGNVQSSTGIHYALPSDPAKTSPTLESFCTMRRLSVLAERLFFTLSMSRRRDRRALTALRPLILSCALPQARLAALPTASSGSGSGLPSGPGKDALAPAVHWSRASGAAPSASAATAAGGVFIGGGAQVEDTAEYVVVLTHGGNTGAGMTPLLPMYRFARCMQDEHFHTPPRQLFVERNAVQVRGRENTTYLAERMLLLSLKTTIPQHEFRKRRAPAVDEYDDDDVEWEAVEVVDYGVALMSGTDMEEAPSTPLTPALTTTISGVFSSVKRPYHSTDDTLPSPPPPPFCSHEAQALFRSARSVTPLLQRWMLSENTGEAEWGEHASDPRTLEAGGRSALGSWDVQGPSQHRQAAVLASPAPADDSIDAAFSSTLAAADERKGSPGAPPTISVTAHSALSHTSAAARMTREREEAVSSQLSQSLPTCAVPPSREARPKPSDLLRSPAVKAPPSPAKTASSPTSGSASPATKSTSSADRATRSTATLNVPVEFPQLQPQQAEEATTSHLALREGAWMENEELRQQLGALLRIQEELARRYQQREAASARVEERHASEKKLLALEKEQALAQLSQVYEEQLQMLRNAEMSAQSNADALAAEVVTLRRELSEVQEELRKSLEQQLECQRQSDEAITAQARISADCETFRTAAAGVKPERAAEVTAQLAELQRKLWITEERAAAAELALQSLCSQLTAAAETTLAVAGADVQVGHTLGRDVTADAKAVHCLSTSEFFSKGAQATAAPVLFDEAAVLNAVLSSMQDIGVSAAFSSPLRASSTTGGEDVAELSRSGSNGTSMLETPFSQHQLTKPVLPPSADACGAPIRARLSNAGLLRCRQHRQLLQVVLARVSDGYQRVAREAAADARAAKAEHVLSNEVKELRARLEQSQQLLLSHERGRQDEDSRTHGRDVAGCQTTQSILQRRSSVGVVTDAVDAFSVKAPEAAAAAALKHGGAVEKAAYDEALAEAQRQLRHERSYICRLQKEVQSLRSSSCATTVLESLTNTVQNMRVAVCRLVRDAVADVQRIFEQEPQRLQAAATDVRGCASETVWRDDAGQVLCGRWRAMHEEGRHHLNNSLPARETDHVHFAATALLSPPLLDFAFVRAVHKSILRAEAYVQQVSATLLRDYQRVFSDAHALLGTHKQDQDTAYTTCAPPRSQRMSFSARDTVHNSLSGAHGAYREVPLKRLAEGSGTSFGVDSPSPSPSTAFSGATRKRTAQQQRVYAEMRDLLQRSAPSHDGMTAFAASPLHHSPDGSRWLSGTGPLQACPSGMNVSPTSQPSPYVAAYVTKPAELRRAASSCMPLDSAAKSVAGSADARLGFAHLAEATQELRNVGRVLDNIRDAEETREARRQQRLQDWQDAIVEAVDGVRERIEDALTLLRRPGAGAGTFACDTMSHAKDAHVASALRAASADIGTDPADDELERARQGQNAQLSASHEMSPFVPHRGPSRLSEVLSGKMRLKADGGTLLSA</sequence>